<keyword evidence="2" id="KW-0472">Membrane</keyword>
<dbReference type="PANTHER" id="PTHR43156">
    <property type="entry name" value="STAGE II SPORULATION PROTEIN E-RELATED"/>
    <property type="match status" value="1"/>
</dbReference>
<dbReference type="InterPro" id="IPR036457">
    <property type="entry name" value="PPM-type-like_dom_sf"/>
</dbReference>
<dbReference type="Pfam" id="PF19732">
    <property type="entry name" value="SpoIIE_N"/>
    <property type="match status" value="1"/>
</dbReference>
<proteinExistence type="predicted"/>
<dbReference type="AlphaFoldDB" id="A0A9D1J4Z3"/>
<feature type="domain" description="PPM-type phosphatase" evidence="3">
    <location>
        <begin position="565"/>
        <end position="768"/>
    </location>
</feature>
<evidence type="ECO:0000256" key="2">
    <source>
        <dbReference type="SAM" id="Phobius"/>
    </source>
</evidence>
<protein>
    <submittedName>
        <fullName evidence="4">SpoIIE family protein phosphatase</fullName>
    </submittedName>
</protein>
<comment type="caution">
    <text evidence="4">The sequence shown here is derived from an EMBL/GenBank/DDBJ whole genome shotgun (WGS) entry which is preliminary data.</text>
</comment>
<dbReference type="GO" id="GO:0016791">
    <property type="term" value="F:phosphatase activity"/>
    <property type="evidence" value="ECO:0007669"/>
    <property type="project" value="TreeGrafter"/>
</dbReference>
<keyword evidence="1" id="KW-0378">Hydrolase</keyword>
<evidence type="ECO:0000259" key="3">
    <source>
        <dbReference type="PROSITE" id="PS51746"/>
    </source>
</evidence>
<accession>A0A9D1J4Z3</accession>
<feature type="transmembrane region" description="Helical" evidence="2">
    <location>
        <begin position="141"/>
        <end position="161"/>
    </location>
</feature>
<feature type="transmembrane region" description="Helical" evidence="2">
    <location>
        <begin position="27"/>
        <end position="45"/>
    </location>
</feature>
<reference evidence="4" key="1">
    <citation type="submission" date="2020-10" db="EMBL/GenBank/DDBJ databases">
        <authorList>
            <person name="Gilroy R."/>
        </authorList>
    </citation>
    <scope>NUCLEOTIDE SEQUENCE</scope>
    <source>
        <strain evidence="4">CHK189-12415</strain>
    </source>
</reference>
<keyword evidence="2" id="KW-0812">Transmembrane</keyword>
<sequence>MLRAQLGNRLSKGWKTLFNHTREGKELRAVLLSFPVGILAAVLELPGGMRPFGMAAAMALPGSTALSALAGSVVGYSLFGDFADNLSCIAVLACTLGVKLLCDGIPRLRSSPLFLSVMAALLFGAVTGIRCTLLSLGAGEWIFGMAEAALTGGITYFGFFASRFLLSGRRLTEANTVQRTSIVLVALSLLMGLSSFQLGLFTPGRILTCTALLLCGERRSAQSAAETGICCTAALTAANPGNMLLGAVYTACGYWAGLFSGLGRMRQTMVFIGTGLIALLAGGITGQMPGYFDLLLGSALFLLLPDRLRRKVPAIQRGKPVSYADTGRTAARLRFSAGTLVDLEKTVEAVSKKLYQTGVCSIDGVYSGASEKVCRRCGLKLFCWDTACNQTRDAFSKLTPVLKAKGSVTPEDLPAYFTDRCPKIADLTAAVNSFYTQFISREAARRKVAQAKQVAAEQFEGISDMLAEFSGELREIASIDSALSDRVAGMLREMGEDPEEVYCILDRYDRMRVEVYSPASLKPETGFLREELSSLTQRPLDGPSVVSAEDVTRTTFYEQARLKVQYGYSQIVAREGKISGDCCDTFSDGKGFYHMILSDGMGTGGRAAVDSIMTVSFVLRLIKAGFGFDAALKLINSSLLIRTGEETLATLDIGCIDLYTGKMEFLKAGAVSSFLCRDGKVAEITGSSLPAGILQGIHYDRRTVRLREGDLIVMMSDGAMTVAPDWLKEELALASKEPVEKIAERLAQLAKRNERGPGDDITVMTARIILA</sequence>
<dbReference type="PROSITE" id="PS51746">
    <property type="entry name" value="PPM_2"/>
    <property type="match status" value="1"/>
</dbReference>
<evidence type="ECO:0000313" key="4">
    <source>
        <dbReference type="EMBL" id="HIR60955.1"/>
    </source>
</evidence>
<dbReference type="InterPro" id="IPR052016">
    <property type="entry name" value="Bact_Sigma-Reg"/>
</dbReference>
<keyword evidence="2" id="KW-1133">Transmembrane helix</keyword>
<dbReference type="InterPro" id="IPR045768">
    <property type="entry name" value="SpoIIE_N"/>
</dbReference>
<dbReference type="Gene3D" id="3.60.40.10">
    <property type="entry name" value="PPM-type phosphatase domain"/>
    <property type="match status" value="1"/>
</dbReference>
<feature type="transmembrane region" description="Helical" evidence="2">
    <location>
        <begin position="269"/>
        <end position="285"/>
    </location>
</feature>
<evidence type="ECO:0000256" key="1">
    <source>
        <dbReference type="ARBA" id="ARBA00022801"/>
    </source>
</evidence>
<name>A0A9D1J4Z3_9FIRM</name>
<feature type="transmembrane region" description="Helical" evidence="2">
    <location>
        <begin position="182"/>
        <end position="201"/>
    </location>
</feature>
<dbReference type="SUPFAM" id="SSF81606">
    <property type="entry name" value="PP2C-like"/>
    <property type="match status" value="1"/>
</dbReference>
<gene>
    <name evidence="4" type="ORF">IAB37_05200</name>
</gene>
<evidence type="ECO:0000313" key="5">
    <source>
        <dbReference type="Proteomes" id="UP000824241"/>
    </source>
</evidence>
<feature type="transmembrane region" description="Helical" evidence="2">
    <location>
        <begin position="52"/>
        <end position="76"/>
    </location>
</feature>
<feature type="transmembrane region" description="Helical" evidence="2">
    <location>
        <begin position="243"/>
        <end position="262"/>
    </location>
</feature>
<reference evidence="4" key="2">
    <citation type="journal article" date="2021" name="PeerJ">
        <title>Extensive microbial diversity within the chicken gut microbiome revealed by metagenomics and culture.</title>
        <authorList>
            <person name="Gilroy R."/>
            <person name="Ravi A."/>
            <person name="Getino M."/>
            <person name="Pursley I."/>
            <person name="Horton D.L."/>
            <person name="Alikhan N.F."/>
            <person name="Baker D."/>
            <person name="Gharbi K."/>
            <person name="Hall N."/>
            <person name="Watson M."/>
            <person name="Adriaenssens E.M."/>
            <person name="Foster-Nyarko E."/>
            <person name="Jarju S."/>
            <person name="Secka A."/>
            <person name="Antonio M."/>
            <person name="Oren A."/>
            <person name="Chaudhuri R.R."/>
            <person name="La Ragione R."/>
            <person name="Hildebrand F."/>
            <person name="Pallen M.J."/>
        </authorList>
    </citation>
    <scope>NUCLEOTIDE SEQUENCE</scope>
    <source>
        <strain evidence="4">CHK189-12415</strain>
    </source>
</reference>
<feature type="transmembrane region" description="Helical" evidence="2">
    <location>
        <begin position="113"/>
        <end position="135"/>
    </location>
</feature>
<dbReference type="SMART" id="SM00331">
    <property type="entry name" value="PP2C_SIG"/>
    <property type="match status" value="1"/>
</dbReference>
<dbReference type="PANTHER" id="PTHR43156:SF2">
    <property type="entry name" value="STAGE II SPORULATION PROTEIN E"/>
    <property type="match status" value="1"/>
</dbReference>
<organism evidence="4 5">
    <name type="scientific">Candidatus Faecivivens stercoravium</name>
    <dbReference type="NCBI Taxonomy" id="2840803"/>
    <lineage>
        <taxon>Bacteria</taxon>
        <taxon>Bacillati</taxon>
        <taxon>Bacillota</taxon>
        <taxon>Clostridia</taxon>
        <taxon>Eubacteriales</taxon>
        <taxon>Oscillospiraceae</taxon>
        <taxon>Oscillospiraceae incertae sedis</taxon>
        <taxon>Candidatus Faecivivens</taxon>
    </lineage>
</organism>
<dbReference type="Proteomes" id="UP000824241">
    <property type="component" value="Unassembled WGS sequence"/>
</dbReference>
<dbReference type="Pfam" id="PF07228">
    <property type="entry name" value="SpoIIE"/>
    <property type="match status" value="1"/>
</dbReference>
<dbReference type="InterPro" id="IPR001932">
    <property type="entry name" value="PPM-type_phosphatase-like_dom"/>
</dbReference>
<dbReference type="EMBL" id="DVHA01000168">
    <property type="protein sequence ID" value="HIR60955.1"/>
    <property type="molecule type" value="Genomic_DNA"/>
</dbReference>